<feature type="compositionally biased region" description="Basic and acidic residues" evidence="1">
    <location>
        <begin position="278"/>
        <end position="287"/>
    </location>
</feature>
<evidence type="ECO:0000313" key="3">
    <source>
        <dbReference type="Proteomes" id="UP001355056"/>
    </source>
</evidence>
<comment type="caution">
    <text evidence="2">The sequence shown here is derived from an EMBL/GenBank/DDBJ whole genome shotgun (WGS) entry which is preliminary data.</text>
</comment>
<organism evidence="2 3">
    <name type="scientific">Novilysobacter erysipheiresistens</name>
    <dbReference type="NCBI Taxonomy" id="1749332"/>
    <lineage>
        <taxon>Bacteria</taxon>
        <taxon>Pseudomonadati</taxon>
        <taxon>Pseudomonadota</taxon>
        <taxon>Gammaproteobacteria</taxon>
        <taxon>Lysobacterales</taxon>
        <taxon>Lysobacteraceae</taxon>
        <taxon>Novilysobacter</taxon>
    </lineage>
</organism>
<feature type="region of interest" description="Disordered" evidence="1">
    <location>
        <begin position="1"/>
        <end position="22"/>
    </location>
</feature>
<feature type="region of interest" description="Disordered" evidence="1">
    <location>
        <begin position="241"/>
        <end position="287"/>
    </location>
</feature>
<evidence type="ECO:0000313" key="2">
    <source>
        <dbReference type="EMBL" id="MEG3184884.1"/>
    </source>
</evidence>
<name>A0ABU7Z1B3_9GAMM</name>
<sequence>MSNRHASGTDPHGASMRDKAARDALPPRVRQLLDQVLALLTPELNRELERVLVALEQDVYGQAELARNPALQSGYMDTLRKLRLHRDRFAPTFLGGLETLLMGIRSPARPDDDALDTPVYDSLRLVDHNEISEEAVLSTIALRHESRAGLPLLLLGQRFGVLAGAPAFDAASLPVGPQAFGRLLAEAGAVLELNLETRLQLYQLYDRQLMPGYAPWVEAINALLDSANVLPELTFVPLRRRRATPDSDAAQDRRSTSPDAPAEGAAGQPRNYTAWPGEADRSAHGSAEEAEMLALLRELLAQRRAATDSTGEAAPPSTGTAGRPRTALASAEIDAALGALQTRAPTPQSPRSVPDIRQALLAQSRLQRGHATTLSGEDNDTFELLNLLYTAIGSELRKGAPSNDLLDRLQVPLLRVALQDRGFFVREEHPARQLLNAVAEAGAVWIADDETDPQLNSKLQHAVDHVVTHYDGDATVFDSANQKLQQHLQAMARKAEVSERRHVDAARGRDKLDLAKARANEAIDQAVGGGTLPKFLRTLLDQAWTDVLTLVLLRHGEDSGEWRLHATATAQIVATHLLGEPAPDGLAARIESALGLVGYHGEEAVAIARQLTGVPDDNDDPASRTELAIKLKARTRLGADAEPKPAEPEPRTPREQECYELLRALPFGTWIEFSTNQQGDMVRRRLAWFSPTTGRALFVNQRGQRVDDNVAHDLDQVARLLAIGQARVVSADRGRLVDRAWQASLSALRGLTGRDRKQEESA</sequence>
<dbReference type="InterPro" id="IPR012434">
    <property type="entry name" value="DUF1631"/>
</dbReference>
<proteinExistence type="predicted"/>
<accession>A0ABU7Z1B3</accession>
<dbReference type="Proteomes" id="UP001355056">
    <property type="component" value="Unassembled WGS sequence"/>
</dbReference>
<dbReference type="Pfam" id="PF07793">
    <property type="entry name" value="DUF1631"/>
    <property type="match status" value="1"/>
</dbReference>
<reference evidence="2 3" key="1">
    <citation type="journal article" date="2016" name="Int. J. Syst. Evol. Microbiol.">
        <title>Lysobacter erysipheiresistens sp. nov., an antagonist of powdery mildew, isolated from tobacco-cultivated soil.</title>
        <authorList>
            <person name="Xie B."/>
            <person name="Li T."/>
            <person name="Lin X."/>
            <person name="Wang C.J."/>
            <person name="Chen Y.J."/>
            <person name="Liu W.J."/>
            <person name="Zhao Z.W."/>
        </authorList>
    </citation>
    <scope>NUCLEOTIDE SEQUENCE [LARGE SCALE GENOMIC DNA]</scope>
    <source>
        <strain evidence="2 3">RS-LYSO-3</strain>
    </source>
</reference>
<protein>
    <submittedName>
        <fullName evidence="2">DUF1631 domain-containing protein</fullName>
    </submittedName>
</protein>
<gene>
    <name evidence="2" type="ORF">SNE34_12800</name>
</gene>
<dbReference type="RefSeq" id="WP_332617839.1">
    <property type="nucleotide sequence ID" value="NZ_JAXGFP010000007.1"/>
</dbReference>
<feature type="region of interest" description="Disordered" evidence="1">
    <location>
        <begin position="304"/>
        <end position="325"/>
    </location>
</feature>
<keyword evidence="3" id="KW-1185">Reference proteome</keyword>
<dbReference type="EMBL" id="JAXGFP010000007">
    <property type="protein sequence ID" value="MEG3184884.1"/>
    <property type="molecule type" value="Genomic_DNA"/>
</dbReference>
<evidence type="ECO:0000256" key="1">
    <source>
        <dbReference type="SAM" id="MobiDB-lite"/>
    </source>
</evidence>